<keyword evidence="2" id="KW-0732">Signal</keyword>
<reference evidence="3 4" key="1">
    <citation type="submission" date="2020-08" db="EMBL/GenBank/DDBJ databases">
        <title>Genomic Encyclopedia of Type Strains, Phase IV (KMG-IV): sequencing the most valuable type-strain genomes for metagenomic binning, comparative biology and taxonomic classification.</title>
        <authorList>
            <person name="Goeker M."/>
        </authorList>
    </citation>
    <scope>NUCLEOTIDE SEQUENCE [LARGE SCALE GENOMIC DNA]</scope>
    <source>
        <strain evidence="3 4">DSM 22198</strain>
    </source>
</reference>
<feature type="chain" id="PRO_5031464994" description="Lipoprotein" evidence="2">
    <location>
        <begin position="20"/>
        <end position="147"/>
    </location>
</feature>
<evidence type="ECO:0008006" key="5">
    <source>
        <dbReference type="Google" id="ProtNLM"/>
    </source>
</evidence>
<sequence length="147" mass="15739">MAQRWWWMAVLTMGLSACAEPGLIPPPLSPLTPPPLTPQTFAGEAGSVRGNYPGFQIDETYTPHPPLTGPCAVFVWDRPLPGGWALRAKSASCPVPGLSGFQMPVDLGQGYIPMADSTLAHGWDMPPEPDRPPTAPNARRPTVDTGR</sequence>
<gene>
    <name evidence="3" type="ORF">FHS74_000139</name>
</gene>
<organism evidence="3 4">
    <name type="scientific">Nitrospirillum iridis</name>
    <dbReference type="NCBI Taxonomy" id="765888"/>
    <lineage>
        <taxon>Bacteria</taxon>
        <taxon>Pseudomonadati</taxon>
        <taxon>Pseudomonadota</taxon>
        <taxon>Alphaproteobacteria</taxon>
        <taxon>Rhodospirillales</taxon>
        <taxon>Azospirillaceae</taxon>
        <taxon>Nitrospirillum</taxon>
    </lineage>
</organism>
<dbReference type="RefSeq" id="WP_184796493.1">
    <property type="nucleotide sequence ID" value="NZ_JACIIZ010000001.1"/>
</dbReference>
<evidence type="ECO:0000313" key="3">
    <source>
        <dbReference type="EMBL" id="MBB6249606.1"/>
    </source>
</evidence>
<dbReference type="Proteomes" id="UP000539175">
    <property type="component" value="Unassembled WGS sequence"/>
</dbReference>
<evidence type="ECO:0000256" key="1">
    <source>
        <dbReference type="SAM" id="MobiDB-lite"/>
    </source>
</evidence>
<feature type="region of interest" description="Disordered" evidence="1">
    <location>
        <begin position="119"/>
        <end position="147"/>
    </location>
</feature>
<accession>A0A7X0AVU6</accession>
<dbReference type="PROSITE" id="PS51257">
    <property type="entry name" value="PROKAR_LIPOPROTEIN"/>
    <property type="match status" value="1"/>
</dbReference>
<proteinExistence type="predicted"/>
<protein>
    <recommendedName>
        <fullName evidence="5">Lipoprotein</fullName>
    </recommendedName>
</protein>
<keyword evidence="4" id="KW-1185">Reference proteome</keyword>
<evidence type="ECO:0000256" key="2">
    <source>
        <dbReference type="SAM" id="SignalP"/>
    </source>
</evidence>
<dbReference type="AlphaFoldDB" id="A0A7X0AVU6"/>
<evidence type="ECO:0000313" key="4">
    <source>
        <dbReference type="Proteomes" id="UP000539175"/>
    </source>
</evidence>
<feature type="signal peptide" evidence="2">
    <location>
        <begin position="1"/>
        <end position="19"/>
    </location>
</feature>
<dbReference type="EMBL" id="JACIIZ010000001">
    <property type="protein sequence ID" value="MBB6249606.1"/>
    <property type="molecule type" value="Genomic_DNA"/>
</dbReference>
<name>A0A7X0AVU6_9PROT</name>
<comment type="caution">
    <text evidence="3">The sequence shown here is derived from an EMBL/GenBank/DDBJ whole genome shotgun (WGS) entry which is preliminary data.</text>
</comment>